<feature type="compositionally biased region" description="Basic and acidic residues" evidence="1">
    <location>
        <begin position="54"/>
        <end position="79"/>
    </location>
</feature>
<protein>
    <submittedName>
        <fullName evidence="2">Uncharacterized protein</fullName>
    </submittedName>
</protein>
<dbReference type="Proteomes" id="UP001066276">
    <property type="component" value="Chromosome 8"/>
</dbReference>
<evidence type="ECO:0000256" key="1">
    <source>
        <dbReference type="SAM" id="MobiDB-lite"/>
    </source>
</evidence>
<comment type="caution">
    <text evidence="2">The sequence shown here is derived from an EMBL/GenBank/DDBJ whole genome shotgun (WGS) entry which is preliminary data.</text>
</comment>
<accession>A0AAV7NIR1</accession>
<keyword evidence="3" id="KW-1185">Reference proteome</keyword>
<dbReference type="AlphaFoldDB" id="A0AAV7NIR1"/>
<sequence>MCWSRRDEKPFSDFHLECQLVMEVKKMTVHIYNQHDNIEDLTTFLCCHCTVTKEPSHSLDSDSNGKEESEKEDQLEKEGPVNQLDQITKMLQEISALASVMEASPPPSPATVEQEEASLEDREQGIPASRGPARRASQP</sequence>
<organism evidence="2 3">
    <name type="scientific">Pleurodeles waltl</name>
    <name type="common">Iberian ribbed newt</name>
    <dbReference type="NCBI Taxonomy" id="8319"/>
    <lineage>
        <taxon>Eukaryota</taxon>
        <taxon>Metazoa</taxon>
        <taxon>Chordata</taxon>
        <taxon>Craniata</taxon>
        <taxon>Vertebrata</taxon>
        <taxon>Euteleostomi</taxon>
        <taxon>Amphibia</taxon>
        <taxon>Batrachia</taxon>
        <taxon>Caudata</taxon>
        <taxon>Salamandroidea</taxon>
        <taxon>Salamandridae</taxon>
        <taxon>Pleurodelinae</taxon>
        <taxon>Pleurodeles</taxon>
    </lineage>
</organism>
<name>A0AAV7NIR1_PLEWA</name>
<gene>
    <name evidence="2" type="ORF">NDU88_004073</name>
</gene>
<feature type="region of interest" description="Disordered" evidence="1">
    <location>
        <begin position="53"/>
        <end position="83"/>
    </location>
</feature>
<dbReference type="EMBL" id="JANPWB010000012">
    <property type="protein sequence ID" value="KAJ1115851.1"/>
    <property type="molecule type" value="Genomic_DNA"/>
</dbReference>
<evidence type="ECO:0000313" key="3">
    <source>
        <dbReference type="Proteomes" id="UP001066276"/>
    </source>
</evidence>
<reference evidence="2" key="1">
    <citation type="journal article" date="2022" name="bioRxiv">
        <title>Sequencing and chromosome-scale assembly of the giantPleurodeles waltlgenome.</title>
        <authorList>
            <person name="Brown T."/>
            <person name="Elewa A."/>
            <person name="Iarovenko S."/>
            <person name="Subramanian E."/>
            <person name="Araus A.J."/>
            <person name="Petzold A."/>
            <person name="Susuki M."/>
            <person name="Suzuki K.-i.T."/>
            <person name="Hayashi T."/>
            <person name="Toyoda A."/>
            <person name="Oliveira C."/>
            <person name="Osipova E."/>
            <person name="Leigh N.D."/>
            <person name="Simon A."/>
            <person name="Yun M.H."/>
        </authorList>
    </citation>
    <scope>NUCLEOTIDE SEQUENCE</scope>
    <source>
        <strain evidence="2">20211129_DDA</strain>
        <tissue evidence="2">Liver</tissue>
    </source>
</reference>
<evidence type="ECO:0000313" key="2">
    <source>
        <dbReference type="EMBL" id="KAJ1115851.1"/>
    </source>
</evidence>
<proteinExistence type="predicted"/>
<feature type="region of interest" description="Disordered" evidence="1">
    <location>
        <begin position="98"/>
        <end position="139"/>
    </location>
</feature>